<dbReference type="GO" id="GO:0016491">
    <property type="term" value="F:oxidoreductase activity"/>
    <property type="evidence" value="ECO:0007669"/>
    <property type="project" value="UniProtKB-KW"/>
</dbReference>
<accession>A0A4R6JZ41</accession>
<keyword evidence="4" id="KW-1185">Reference proteome</keyword>
<dbReference type="InterPro" id="IPR023210">
    <property type="entry name" value="NADP_OxRdtase_dom"/>
</dbReference>
<dbReference type="PANTHER" id="PTHR43364:SF4">
    <property type="entry name" value="NAD(P)-LINKED OXIDOREDUCTASE SUPERFAMILY PROTEIN"/>
    <property type="match status" value="1"/>
</dbReference>
<reference evidence="3 4" key="1">
    <citation type="submission" date="2019-03" db="EMBL/GenBank/DDBJ databases">
        <title>Sequencing the genomes of 1000 actinobacteria strains.</title>
        <authorList>
            <person name="Klenk H.-P."/>
        </authorList>
    </citation>
    <scope>NUCLEOTIDE SEQUENCE [LARGE SCALE GENOMIC DNA]</scope>
    <source>
        <strain evidence="3 4">DSM 43805</strain>
    </source>
</reference>
<dbReference type="Proteomes" id="UP000294901">
    <property type="component" value="Unassembled WGS sequence"/>
</dbReference>
<feature type="domain" description="NADP-dependent oxidoreductase" evidence="2">
    <location>
        <begin position="15"/>
        <end position="315"/>
    </location>
</feature>
<name>A0A4R6JZ41_9ACTN</name>
<comment type="caution">
    <text evidence="3">The sequence shown here is derived from an EMBL/GenBank/DDBJ whole genome shotgun (WGS) entry which is preliminary data.</text>
</comment>
<organism evidence="3 4">
    <name type="scientific">Paractinoplanes brasiliensis</name>
    <dbReference type="NCBI Taxonomy" id="52695"/>
    <lineage>
        <taxon>Bacteria</taxon>
        <taxon>Bacillati</taxon>
        <taxon>Actinomycetota</taxon>
        <taxon>Actinomycetes</taxon>
        <taxon>Micromonosporales</taxon>
        <taxon>Micromonosporaceae</taxon>
        <taxon>Paractinoplanes</taxon>
    </lineage>
</organism>
<dbReference type="PRINTS" id="PR00069">
    <property type="entry name" value="ALDKETRDTASE"/>
</dbReference>
<dbReference type="Pfam" id="PF00248">
    <property type="entry name" value="Aldo_ket_red"/>
    <property type="match status" value="1"/>
</dbReference>
<evidence type="ECO:0000313" key="4">
    <source>
        <dbReference type="Proteomes" id="UP000294901"/>
    </source>
</evidence>
<dbReference type="OrthoDB" id="3170516at2"/>
<dbReference type="InterPro" id="IPR036812">
    <property type="entry name" value="NAD(P)_OxRdtase_dom_sf"/>
</dbReference>
<dbReference type="CDD" id="cd19079">
    <property type="entry name" value="AKR_EcYajO-like"/>
    <property type="match status" value="1"/>
</dbReference>
<dbReference type="AlphaFoldDB" id="A0A4R6JZ41"/>
<evidence type="ECO:0000313" key="3">
    <source>
        <dbReference type="EMBL" id="TDO42163.1"/>
    </source>
</evidence>
<gene>
    <name evidence="3" type="ORF">C8E87_5927</name>
</gene>
<protein>
    <submittedName>
        <fullName evidence="3">Aryl-alcohol dehydrogenase-like predicted oxidoreductase</fullName>
    </submittedName>
</protein>
<dbReference type="FunFam" id="3.20.20.100:FF:000004">
    <property type="entry name" value="Oxidoreductase, aldo/keto reductase"/>
    <property type="match status" value="1"/>
</dbReference>
<dbReference type="PANTHER" id="PTHR43364">
    <property type="entry name" value="NADH-SPECIFIC METHYLGLYOXAL REDUCTASE-RELATED"/>
    <property type="match status" value="1"/>
</dbReference>
<dbReference type="InterPro" id="IPR020471">
    <property type="entry name" value="AKR"/>
</dbReference>
<evidence type="ECO:0000256" key="1">
    <source>
        <dbReference type="ARBA" id="ARBA00023002"/>
    </source>
</evidence>
<keyword evidence="1" id="KW-0560">Oxidoreductase</keyword>
<dbReference type="Gene3D" id="3.20.20.100">
    <property type="entry name" value="NADP-dependent oxidoreductase domain"/>
    <property type="match status" value="1"/>
</dbReference>
<sequence length="323" mass="35984">MEYTRLGNSGLRVSRIALGCMSFGEPDRGSNQWTLDDAAAEPVFRQALELGITFWDTANVYSDGTSEEVVGRAIRKYTDRESIVLASKVFFPMSEGPGGRGLSRRAILEQVDNSLARLGTDYLDLYQIHRFDPETPVEETMEALHDVVRAGKVRYLGASSMWAWQFAKLQHAADLGGWTRFISMQNQYSLVQREEEREMFGLLADQGVGSVPWSPLAKGRLARPWDEQGSQRAKVDPLQARYDGDENRPIVDAVRRVAEARGVPMAQIALAWVLHNPVVDAPIVGPTKSHHLSDAVAALDIELTDDELTALEEHYTPRLPSGY</sequence>
<dbReference type="EMBL" id="SNWR01000001">
    <property type="protein sequence ID" value="TDO42163.1"/>
    <property type="molecule type" value="Genomic_DNA"/>
</dbReference>
<dbReference type="SUPFAM" id="SSF51430">
    <property type="entry name" value="NAD(P)-linked oxidoreductase"/>
    <property type="match status" value="1"/>
</dbReference>
<dbReference type="RefSeq" id="WP_133876093.1">
    <property type="nucleotide sequence ID" value="NZ_BOMD01000095.1"/>
</dbReference>
<proteinExistence type="predicted"/>
<dbReference type="InterPro" id="IPR050523">
    <property type="entry name" value="AKR_Detox_Biosynth"/>
</dbReference>
<dbReference type="GO" id="GO:0005829">
    <property type="term" value="C:cytosol"/>
    <property type="evidence" value="ECO:0007669"/>
    <property type="project" value="UniProtKB-ARBA"/>
</dbReference>
<evidence type="ECO:0000259" key="2">
    <source>
        <dbReference type="Pfam" id="PF00248"/>
    </source>
</evidence>